<protein>
    <recommendedName>
        <fullName evidence="2">NAD-dependent epimerase/dehydratase domain-containing protein</fullName>
    </recommendedName>
</protein>
<dbReference type="SUPFAM" id="SSF51735">
    <property type="entry name" value="NAD(P)-binding Rossmann-fold domains"/>
    <property type="match status" value="1"/>
</dbReference>
<proteinExistence type="inferred from homology"/>
<dbReference type="InterPro" id="IPR001509">
    <property type="entry name" value="Epimerase_deHydtase"/>
</dbReference>
<dbReference type="AlphaFoldDB" id="A0A383BGV7"/>
<reference evidence="3" key="1">
    <citation type="submission" date="2018-05" db="EMBL/GenBank/DDBJ databases">
        <authorList>
            <person name="Lanie J.A."/>
            <person name="Ng W.-L."/>
            <person name="Kazmierczak K.M."/>
            <person name="Andrzejewski T.M."/>
            <person name="Davidsen T.M."/>
            <person name="Wayne K.J."/>
            <person name="Tettelin H."/>
            <person name="Glass J.I."/>
            <person name="Rusch D."/>
            <person name="Podicherti R."/>
            <person name="Tsui H.-C.T."/>
            <person name="Winkler M.E."/>
        </authorList>
    </citation>
    <scope>NUCLEOTIDE SEQUENCE</scope>
</reference>
<accession>A0A383BGV7</accession>
<name>A0A383BGV7_9ZZZZ</name>
<dbReference type="GO" id="GO:0033499">
    <property type="term" value="P:galactose catabolic process via UDP-galactose, Leloir pathway"/>
    <property type="evidence" value="ECO:0007669"/>
    <property type="project" value="TreeGrafter"/>
</dbReference>
<dbReference type="Pfam" id="PF01370">
    <property type="entry name" value="Epimerase"/>
    <property type="match status" value="1"/>
</dbReference>
<feature type="non-terminal residue" evidence="3">
    <location>
        <position position="129"/>
    </location>
</feature>
<feature type="domain" description="NAD-dependent epimerase/dehydratase" evidence="2">
    <location>
        <begin position="2"/>
        <end position="128"/>
    </location>
</feature>
<dbReference type="InterPro" id="IPR036291">
    <property type="entry name" value="NAD(P)-bd_dom_sf"/>
</dbReference>
<evidence type="ECO:0000313" key="3">
    <source>
        <dbReference type="EMBL" id="SVE19109.1"/>
    </source>
</evidence>
<dbReference type="EMBL" id="UINC01200293">
    <property type="protein sequence ID" value="SVE19109.1"/>
    <property type="molecule type" value="Genomic_DNA"/>
</dbReference>
<comment type="similarity">
    <text evidence="1">Belongs to the NAD(P)-dependent epimerase/dehydratase family.</text>
</comment>
<organism evidence="3">
    <name type="scientific">marine metagenome</name>
    <dbReference type="NCBI Taxonomy" id="408172"/>
    <lineage>
        <taxon>unclassified sequences</taxon>
        <taxon>metagenomes</taxon>
        <taxon>ecological metagenomes</taxon>
    </lineage>
</organism>
<dbReference type="Gene3D" id="3.40.50.720">
    <property type="entry name" value="NAD(P)-binding Rossmann-like Domain"/>
    <property type="match status" value="1"/>
</dbReference>
<dbReference type="PANTHER" id="PTHR43725">
    <property type="entry name" value="UDP-GLUCOSE 4-EPIMERASE"/>
    <property type="match status" value="1"/>
</dbReference>
<evidence type="ECO:0000259" key="2">
    <source>
        <dbReference type="Pfam" id="PF01370"/>
    </source>
</evidence>
<dbReference type="PANTHER" id="PTHR43725:SF53">
    <property type="entry name" value="UDP-ARABINOSE 4-EPIMERASE 1"/>
    <property type="match status" value="1"/>
</dbReference>
<gene>
    <name evidence="3" type="ORF">METZ01_LOCUS471963</name>
</gene>
<evidence type="ECO:0000256" key="1">
    <source>
        <dbReference type="ARBA" id="ARBA00007637"/>
    </source>
</evidence>
<sequence>MVLITGGAGYIGSQANKYLDQKGYSTVVFDNLVYGHLSAVKWGSFMLGDLNDIDQIRLTFKKYKITSVMHFAAYAYAGESVKEPEKYYFNNVVNTLNLLKVMREFNVNKIIFSSSCATYGDPIEIPMTE</sequence>